<accession>A0A6L2NM16</accession>
<dbReference type="EMBL" id="BKCJ010009138">
    <property type="protein sequence ID" value="GEU85584.1"/>
    <property type="molecule type" value="Genomic_DNA"/>
</dbReference>
<name>A0A6L2NM16_TANCI</name>
<reference evidence="3" key="1">
    <citation type="journal article" date="2019" name="Sci. Rep.">
        <title>Draft genome of Tanacetum cinerariifolium, the natural source of mosquito coil.</title>
        <authorList>
            <person name="Yamashiro T."/>
            <person name="Shiraishi A."/>
            <person name="Satake H."/>
            <person name="Nakayama K."/>
        </authorList>
    </citation>
    <scope>NUCLEOTIDE SEQUENCE</scope>
</reference>
<protein>
    <submittedName>
        <fullName evidence="3">Malonyl-coenzyme A:anthocyanin 3-O-glucoside-6''-O-malonyltransferase-like</fullName>
    </submittedName>
</protein>
<comment type="caution">
    <text evidence="3">The sequence shown here is derived from an EMBL/GenBank/DDBJ whole genome shotgun (WGS) entry which is preliminary data.</text>
</comment>
<evidence type="ECO:0000313" key="3">
    <source>
        <dbReference type="EMBL" id="GEU85584.1"/>
    </source>
</evidence>
<organism evidence="3">
    <name type="scientific">Tanacetum cinerariifolium</name>
    <name type="common">Dalmatian daisy</name>
    <name type="synonym">Chrysanthemum cinerariifolium</name>
    <dbReference type="NCBI Taxonomy" id="118510"/>
    <lineage>
        <taxon>Eukaryota</taxon>
        <taxon>Viridiplantae</taxon>
        <taxon>Streptophyta</taxon>
        <taxon>Embryophyta</taxon>
        <taxon>Tracheophyta</taxon>
        <taxon>Spermatophyta</taxon>
        <taxon>Magnoliopsida</taxon>
        <taxon>eudicotyledons</taxon>
        <taxon>Gunneridae</taxon>
        <taxon>Pentapetalae</taxon>
        <taxon>asterids</taxon>
        <taxon>campanulids</taxon>
        <taxon>Asterales</taxon>
        <taxon>Asteraceae</taxon>
        <taxon>Asteroideae</taxon>
        <taxon>Anthemideae</taxon>
        <taxon>Anthemidinae</taxon>
        <taxon>Tanacetum</taxon>
    </lineage>
</organism>
<keyword evidence="2" id="KW-0012">Acyltransferase</keyword>
<evidence type="ECO:0000256" key="2">
    <source>
        <dbReference type="ARBA" id="ARBA00023315"/>
    </source>
</evidence>
<dbReference type="AlphaFoldDB" id="A0A6L2NM16"/>
<evidence type="ECO:0000256" key="1">
    <source>
        <dbReference type="ARBA" id="ARBA00022679"/>
    </source>
</evidence>
<proteinExistence type="predicted"/>
<dbReference type="InterPro" id="IPR023213">
    <property type="entry name" value="CAT-like_dom_sf"/>
</dbReference>
<dbReference type="InterPro" id="IPR051504">
    <property type="entry name" value="Plant_metabolite_acyltrans"/>
</dbReference>
<dbReference type="PANTHER" id="PTHR31625">
    <property type="match status" value="1"/>
</dbReference>
<dbReference type="Gene3D" id="3.30.559.10">
    <property type="entry name" value="Chloramphenicol acetyltransferase-like domain"/>
    <property type="match status" value="1"/>
</dbReference>
<dbReference type="GO" id="GO:0016747">
    <property type="term" value="F:acyltransferase activity, transferring groups other than amino-acyl groups"/>
    <property type="evidence" value="ECO:0007669"/>
    <property type="project" value="UniProtKB-ARBA"/>
</dbReference>
<sequence length="151" mass="16996">MCIIFHDCKARLDPPIPEAYFGNCLWVCLIAAKTDHLTEKEGFVTAARLIGENLHKLLTDKDGILKEKEPIDDLNIDRMPTTIIGISGPPKIKLYELDFGWGKPKKIEKVSIDYSGSISIDACRESYEDMEIGVCLTDDEMQAFVRVFNEG</sequence>
<keyword evidence="1 3" id="KW-0808">Transferase</keyword>
<dbReference type="Pfam" id="PF02458">
    <property type="entry name" value="Transferase"/>
    <property type="match status" value="1"/>
</dbReference>
<gene>
    <name evidence="3" type="ORF">Tci_057562</name>
</gene>